<feature type="binding site" evidence="13">
    <location>
        <position position="268"/>
    </location>
    <ligand>
        <name>sn-glycerol 3-phosphate</name>
        <dbReference type="ChEBI" id="CHEBI:57597"/>
    </ligand>
</feature>
<comment type="caution">
    <text evidence="20">The sequence shown here is derived from an EMBL/GenBank/DDBJ whole genome shotgun (WGS) entry which is preliminary data.</text>
</comment>
<evidence type="ECO:0000256" key="2">
    <source>
        <dbReference type="ARBA" id="ARBA00022516"/>
    </source>
</evidence>
<evidence type="ECO:0000256" key="14">
    <source>
        <dbReference type="PIRSR" id="PIRSR000114-1"/>
    </source>
</evidence>
<evidence type="ECO:0000256" key="4">
    <source>
        <dbReference type="ARBA" id="ARBA00023002"/>
    </source>
</evidence>
<feature type="binding site" evidence="13">
    <location>
        <position position="48"/>
    </location>
    <ligand>
        <name>NADPH</name>
        <dbReference type="ChEBI" id="CHEBI:57783"/>
    </ligand>
</feature>
<dbReference type="AlphaFoldDB" id="L0WCU7"/>
<gene>
    <name evidence="13 20" type="primary">gpsA</name>
    <name evidence="20" type="ORF">A11A3_06340</name>
</gene>
<evidence type="ECO:0000256" key="12">
    <source>
        <dbReference type="ARBA" id="ARBA00080511"/>
    </source>
</evidence>
<dbReference type="EMBL" id="AMRJ01000007">
    <property type="protein sequence ID" value="EKF74829.1"/>
    <property type="molecule type" value="Genomic_DNA"/>
</dbReference>
<feature type="binding site" evidence="13">
    <location>
        <position position="269"/>
    </location>
    <ligand>
        <name>sn-glycerol 3-phosphate</name>
        <dbReference type="ChEBI" id="CHEBI:57597"/>
    </ligand>
</feature>
<sequence>MMPKTQYKAPRFMEQTQHTAAILGGGSFGTAMASILAANGHQARLWVRDPETAAAINLDRENPRYLPGAELPEGVTATDSLEEALNQASLVFVAIPSKAFIDVLRQARQWVPDGTIVVSCTKGIYADGFLLMSELLMREWPHARVGVLSGPNLAKEIVEKKFTGTVIASPDEALCSTIQTALGCEYFRVYDNADIYGVELGGALKNIYAVASGMAAAIGVGENSRSFMITRALAEMSRFAVELGANPMTFLGLSGVGDLIATCSSSLSRNYQVGFQLGQGKSVEQAVAELGQTAEGINTIKLVADKAAELQVYMPLATALYRVIYHGEPLETVIYQLMSGEYQHDVEFSVSGVTP</sequence>
<dbReference type="HAMAP" id="MF_00394">
    <property type="entry name" value="NAD_Glyc3P_dehydrog"/>
    <property type="match status" value="1"/>
</dbReference>
<dbReference type="GO" id="GO:0046474">
    <property type="term" value="P:glycerophospholipid biosynthetic process"/>
    <property type="evidence" value="ECO:0007669"/>
    <property type="project" value="TreeGrafter"/>
</dbReference>
<keyword evidence="3 13" id="KW-0521">NADP</keyword>
<dbReference type="InterPro" id="IPR006168">
    <property type="entry name" value="G3P_DH_NAD-dep"/>
</dbReference>
<evidence type="ECO:0000256" key="1">
    <source>
        <dbReference type="ARBA" id="ARBA00011009"/>
    </source>
</evidence>
<dbReference type="GO" id="GO:0051287">
    <property type="term" value="F:NAD binding"/>
    <property type="evidence" value="ECO:0007669"/>
    <property type="project" value="InterPro"/>
</dbReference>
<dbReference type="GO" id="GO:0005829">
    <property type="term" value="C:cytosol"/>
    <property type="evidence" value="ECO:0007669"/>
    <property type="project" value="TreeGrafter"/>
</dbReference>
<feature type="binding site" evidence="13">
    <location>
        <position position="65"/>
    </location>
    <ligand>
        <name>NADPH</name>
        <dbReference type="ChEBI" id="CHEBI:57783"/>
    </ligand>
</feature>
<evidence type="ECO:0000256" key="13">
    <source>
        <dbReference type="HAMAP-Rule" id="MF_00394"/>
    </source>
</evidence>
<feature type="binding site" evidence="13">
    <location>
        <position position="269"/>
    </location>
    <ligand>
        <name>NADPH</name>
        <dbReference type="ChEBI" id="CHEBI:57783"/>
    </ligand>
</feature>
<dbReference type="InterPro" id="IPR013328">
    <property type="entry name" value="6PGD_dom2"/>
</dbReference>
<keyword evidence="13" id="KW-0547">Nucleotide-binding</keyword>
<feature type="binding site" evidence="16">
    <location>
        <position position="269"/>
    </location>
    <ligand>
        <name>NAD(+)</name>
        <dbReference type="ChEBI" id="CHEBI:57540"/>
    </ligand>
</feature>
<dbReference type="Pfam" id="PF01210">
    <property type="entry name" value="NAD_Gly3P_dh_N"/>
    <property type="match status" value="1"/>
</dbReference>
<dbReference type="InterPro" id="IPR011128">
    <property type="entry name" value="G3P_DH_NAD-dep_N"/>
</dbReference>
<evidence type="ECO:0000256" key="3">
    <source>
        <dbReference type="ARBA" id="ARBA00022857"/>
    </source>
</evidence>
<feature type="domain" description="Glycerol-3-phosphate dehydrogenase NAD-dependent C-terminal" evidence="19">
    <location>
        <begin position="194"/>
        <end position="334"/>
    </location>
</feature>
<feature type="binding site" evidence="15">
    <location>
        <begin position="269"/>
        <end position="270"/>
    </location>
    <ligand>
        <name>substrate</name>
    </ligand>
</feature>
<feature type="binding site" evidence="16">
    <location>
        <begin position="24"/>
        <end position="29"/>
    </location>
    <ligand>
        <name>NAD(+)</name>
        <dbReference type="ChEBI" id="CHEBI:57540"/>
    </ligand>
</feature>
<dbReference type="InterPro" id="IPR006109">
    <property type="entry name" value="G3P_DH_NAD-dep_C"/>
</dbReference>
<feature type="binding site" evidence="13">
    <location>
        <position position="27"/>
    </location>
    <ligand>
        <name>NADPH</name>
        <dbReference type="ChEBI" id="CHEBI:57783"/>
    </ligand>
</feature>
<evidence type="ECO:0000256" key="15">
    <source>
        <dbReference type="PIRSR" id="PIRSR000114-2"/>
    </source>
</evidence>
<dbReference type="SUPFAM" id="SSF51735">
    <property type="entry name" value="NAD(P)-binding Rossmann-fold domains"/>
    <property type="match status" value="1"/>
</dbReference>
<keyword evidence="6 13" id="KW-0443">Lipid metabolism</keyword>
<evidence type="ECO:0000256" key="5">
    <source>
        <dbReference type="ARBA" id="ARBA00023027"/>
    </source>
</evidence>
<dbReference type="Gene3D" id="3.40.50.720">
    <property type="entry name" value="NAD(P)-binding Rossmann-like Domain"/>
    <property type="match status" value="1"/>
</dbReference>
<evidence type="ECO:0000256" key="11">
    <source>
        <dbReference type="ARBA" id="ARBA00069372"/>
    </source>
</evidence>
<evidence type="ECO:0000256" key="10">
    <source>
        <dbReference type="ARBA" id="ARBA00066687"/>
    </source>
</evidence>
<reference evidence="20 21" key="1">
    <citation type="journal article" date="2012" name="J. Bacteriol.">
        <title>Genome Sequence of the Alkane-Degrading Bacterium Alcanivorax hongdengensis Type Strain A-11-3.</title>
        <authorList>
            <person name="Lai Q."/>
            <person name="Shao Z."/>
        </authorList>
    </citation>
    <scope>NUCLEOTIDE SEQUENCE [LARGE SCALE GENOMIC DNA]</scope>
    <source>
        <strain evidence="20 21">A-11-3</strain>
    </source>
</reference>
<comment type="subcellular location">
    <subcellularLocation>
        <location evidence="13">Cytoplasm</location>
    </subcellularLocation>
</comment>
<keyword evidence="5 13" id="KW-0520">NAD</keyword>
<dbReference type="PATRIC" id="fig|1177179.3.peg.1276"/>
<proteinExistence type="inferred from homology"/>
<dbReference type="PANTHER" id="PTHR11728:SF1">
    <property type="entry name" value="GLYCEROL-3-PHOSPHATE DEHYDROGENASE [NAD(+)] 2, CHLOROPLASTIC"/>
    <property type="match status" value="1"/>
</dbReference>
<evidence type="ECO:0000259" key="18">
    <source>
        <dbReference type="Pfam" id="PF01210"/>
    </source>
</evidence>
<feature type="binding site" evidence="16">
    <location>
        <position position="154"/>
    </location>
    <ligand>
        <name>NAD(+)</name>
        <dbReference type="ChEBI" id="CHEBI:57540"/>
    </ligand>
</feature>
<evidence type="ECO:0000313" key="20">
    <source>
        <dbReference type="EMBL" id="EKF74829.1"/>
    </source>
</evidence>
<dbReference type="EC" id="1.1.1.94" evidence="10 13"/>
<organism evidence="20 21">
    <name type="scientific">Alcanivorax hongdengensis A-11-3</name>
    <dbReference type="NCBI Taxonomy" id="1177179"/>
    <lineage>
        <taxon>Bacteria</taxon>
        <taxon>Pseudomonadati</taxon>
        <taxon>Pseudomonadota</taxon>
        <taxon>Gammaproteobacteria</taxon>
        <taxon>Oceanospirillales</taxon>
        <taxon>Alcanivoracaceae</taxon>
        <taxon>Alcanivorax</taxon>
    </lineage>
</organism>
<evidence type="ECO:0000256" key="16">
    <source>
        <dbReference type="PIRSR" id="PIRSR000114-3"/>
    </source>
</evidence>
<feature type="binding site" evidence="13">
    <location>
        <position position="154"/>
    </location>
    <ligand>
        <name>NADPH</name>
        <dbReference type="ChEBI" id="CHEBI:57783"/>
    </ligand>
</feature>
<dbReference type="eggNOG" id="COG0240">
    <property type="taxonomic scope" value="Bacteria"/>
</dbReference>
<feature type="binding site" evidence="13">
    <location>
        <position position="295"/>
    </location>
    <ligand>
        <name>NADPH</name>
        <dbReference type="ChEBI" id="CHEBI:57783"/>
    </ligand>
</feature>
<feature type="binding site" evidence="13">
    <location>
        <position position="122"/>
    </location>
    <ligand>
        <name>sn-glycerol 3-phosphate</name>
        <dbReference type="ChEBI" id="CHEBI:57597"/>
    </ligand>
</feature>
<dbReference type="STRING" id="1177179.A11A3_06340"/>
<feature type="binding site" evidence="13">
    <location>
        <position position="150"/>
    </location>
    <ligand>
        <name>sn-glycerol 3-phosphate</name>
        <dbReference type="ChEBI" id="CHEBI:57597"/>
    </ligand>
</feature>
<comment type="catalytic activity">
    <reaction evidence="9">
        <text>sn-glycerol 3-phosphate + NADP(+) = dihydroxyacetone phosphate + NADPH + H(+)</text>
        <dbReference type="Rhea" id="RHEA:11096"/>
        <dbReference type="ChEBI" id="CHEBI:15378"/>
        <dbReference type="ChEBI" id="CHEBI:57597"/>
        <dbReference type="ChEBI" id="CHEBI:57642"/>
        <dbReference type="ChEBI" id="CHEBI:57783"/>
        <dbReference type="ChEBI" id="CHEBI:58349"/>
        <dbReference type="EC" id="1.1.1.94"/>
    </reaction>
    <physiologicalReaction direction="right-to-left" evidence="9">
        <dbReference type="Rhea" id="RHEA:11098"/>
    </physiologicalReaction>
</comment>
<feature type="binding site" evidence="13">
    <location>
        <position position="205"/>
    </location>
    <ligand>
        <name>sn-glycerol 3-phosphate</name>
        <dbReference type="ChEBI" id="CHEBI:57597"/>
    </ligand>
</feature>
<dbReference type="InterPro" id="IPR036291">
    <property type="entry name" value="NAD(P)-bd_dom_sf"/>
</dbReference>
<name>L0WCU7_9GAMM</name>
<dbReference type="SUPFAM" id="SSF48179">
    <property type="entry name" value="6-phosphogluconate dehydrogenase C-terminal domain-like"/>
    <property type="match status" value="1"/>
</dbReference>
<keyword evidence="13" id="KW-0963">Cytoplasm</keyword>
<comment type="similarity">
    <text evidence="1 13 17">Belongs to the NAD-dependent glycerol-3-phosphate dehydrogenase family.</text>
</comment>
<keyword evidence="8 13" id="KW-1208">Phospholipid metabolism</keyword>
<dbReference type="FunFam" id="1.10.1040.10:FF:000001">
    <property type="entry name" value="Glycerol-3-phosphate dehydrogenase [NAD(P)+]"/>
    <property type="match status" value="1"/>
</dbReference>
<keyword evidence="4 13" id="KW-0560">Oxidoreductase</keyword>
<dbReference type="NCBIfam" id="NF000942">
    <property type="entry name" value="PRK00094.1-4"/>
    <property type="match status" value="1"/>
</dbReference>
<dbReference type="UniPathway" id="UPA00940"/>
<comment type="pathway">
    <text evidence="13">Membrane lipid metabolism; glycerophospholipid metabolism.</text>
</comment>
<feature type="binding site" evidence="15">
    <location>
        <position position="122"/>
    </location>
    <ligand>
        <name>substrate</name>
    </ligand>
</feature>
<comment type="function">
    <text evidence="13">Catalyzes the reduction of the glycolytic intermediate dihydroxyacetone phosphate (DHAP) to sn-glycerol 3-phosphate (G3P), the key precursor for phospholipid synthesis.</text>
</comment>
<keyword evidence="2 13" id="KW-0444">Lipid biosynthesis</keyword>
<evidence type="ECO:0000256" key="7">
    <source>
        <dbReference type="ARBA" id="ARBA00023209"/>
    </source>
</evidence>
<dbReference type="Gene3D" id="1.10.1040.10">
    <property type="entry name" value="N-(1-d-carboxylethyl)-l-norvaline Dehydrogenase, domain 2"/>
    <property type="match status" value="1"/>
</dbReference>
<dbReference type="GO" id="GO:0141153">
    <property type="term" value="F:glycerol-3-phosphate dehydrogenase (NADP+) activity"/>
    <property type="evidence" value="ECO:0007669"/>
    <property type="project" value="RHEA"/>
</dbReference>
<feature type="binding site" evidence="13">
    <location>
        <position position="258"/>
    </location>
    <ligand>
        <name>sn-glycerol 3-phosphate</name>
        <dbReference type="ChEBI" id="CHEBI:57597"/>
    </ligand>
</feature>
<dbReference type="GO" id="GO:0005975">
    <property type="term" value="P:carbohydrate metabolic process"/>
    <property type="evidence" value="ECO:0007669"/>
    <property type="project" value="InterPro"/>
</dbReference>
<dbReference type="PRINTS" id="PR00077">
    <property type="entry name" value="GPDHDRGNASE"/>
</dbReference>
<feature type="active site" description="Proton acceptor" evidence="13 14">
    <location>
        <position position="205"/>
    </location>
</feature>
<dbReference type="Proteomes" id="UP000010164">
    <property type="component" value="Unassembled WGS sequence"/>
</dbReference>
<dbReference type="GO" id="GO:0141152">
    <property type="term" value="F:glycerol-3-phosphate dehydrogenase (NAD+) activity"/>
    <property type="evidence" value="ECO:0007669"/>
    <property type="project" value="RHEA"/>
</dbReference>
<keyword evidence="7 13" id="KW-0594">Phospholipid biosynthesis</keyword>
<evidence type="ECO:0000256" key="8">
    <source>
        <dbReference type="ARBA" id="ARBA00023264"/>
    </source>
</evidence>
<dbReference type="Pfam" id="PF07479">
    <property type="entry name" value="NAD_Gly3P_dh_C"/>
    <property type="match status" value="1"/>
</dbReference>
<dbReference type="NCBIfam" id="NF000940">
    <property type="entry name" value="PRK00094.1-2"/>
    <property type="match status" value="1"/>
</dbReference>
<evidence type="ECO:0000256" key="17">
    <source>
        <dbReference type="RuleBase" id="RU000437"/>
    </source>
</evidence>
<evidence type="ECO:0000256" key="9">
    <source>
        <dbReference type="ARBA" id="ARBA00052716"/>
    </source>
</evidence>
<dbReference type="PANTHER" id="PTHR11728">
    <property type="entry name" value="GLYCEROL-3-PHOSPHATE DEHYDROGENASE"/>
    <property type="match status" value="1"/>
</dbReference>
<protein>
    <recommendedName>
        <fullName evidence="11 13">Glycerol-3-phosphate dehydrogenase [NAD(P)+]</fullName>
        <ecNumber evidence="10 13">1.1.1.94</ecNumber>
    </recommendedName>
    <alternativeName>
        <fullName evidence="13">NAD(P)(+)-dependent glycerol-3-phosphate dehydrogenase</fullName>
    </alternativeName>
    <alternativeName>
        <fullName evidence="12 13">NAD(P)H-dependent dihydroxyacetone-phosphate reductase</fullName>
    </alternativeName>
</protein>
<feature type="domain" description="Glycerol-3-phosphate dehydrogenase NAD-dependent N-terminal" evidence="18">
    <location>
        <begin position="21"/>
        <end position="174"/>
    </location>
</feature>
<dbReference type="GO" id="GO:0046167">
    <property type="term" value="P:glycerol-3-phosphate biosynthetic process"/>
    <property type="evidence" value="ECO:0007669"/>
    <property type="project" value="UniProtKB-UniRule"/>
</dbReference>
<dbReference type="NCBIfam" id="NF000946">
    <property type="entry name" value="PRK00094.2-4"/>
    <property type="match status" value="1"/>
</dbReference>
<feature type="binding site" evidence="13">
    <location>
        <position position="270"/>
    </location>
    <ligand>
        <name>sn-glycerol 3-phosphate</name>
        <dbReference type="ChEBI" id="CHEBI:57597"/>
    </ligand>
</feature>
<comment type="catalytic activity">
    <reaction evidence="13">
        <text>sn-glycerol 3-phosphate + NAD(+) = dihydroxyacetone phosphate + NADH + H(+)</text>
        <dbReference type="Rhea" id="RHEA:11092"/>
        <dbReference type="ChEBI" id="CHEBI:15378"/>
        <dbReference type="ChEBI" id="CHEBI:57540"/>
        <dbReference type="ChEBI" id="CHEBI:57597"/>
        <dbReference type="ChEBI" id="CHEBI:57642"/>
        <dbReference type="ChEBI" id="CHEBI:57945"/>
        <dbReference type="EC" id="1.1.1.94"/>
    </reaction>
</comment>
<keyword evidence="21" id="KW-1185">Reference proteome</keyword>
<dbReference type="PROSITE" id="PS00957">
    <property type="entry name" value="NAD_G3PDH"/>
    <property type="match status" value="1"/>
</dbReference>
<dbReference type="PIRSF" id="PIRSF000114">
    <property type="entry name" value="Glycerol-3-P_dh"/>
    <property type="match status" value="1"/>
</dbReference>
<evidence type="ECO:0000259" key="19">
    <source>
        <dbReference type="Pfam" id="PF07479"/>
    </source>
</evidence>
<accession>L0WCU7</accession>
<dbReference type="FunFam" id="3.40.50.720:FF:000019">
    <property type="entry name" value="Glycerol-3-phosphate dehydrogenase [NAD(P)+]"/>
    <property type="match status" value="1"/>
</dbReference>
<feature type="binding site" evidence="13">
    <location>
        <position position="28"/>
    </location>
    <ligand>
        <name>NADPH</name>
        <dbReference type="ChEBI" id="CHEBI:57783"/>
    </ligand>
</feature>
<dbReference type="GO" id="GO:0046168">
    <property type="term" value="P:glycerol-3-phosphate catabolic process"/>
    <property type="evidence" value="ECO:0007669"/>
    <property type="project" value="InterPro"/>
</dbReference>
<dbReference type="InterPro" id="IPR008927">
    <property type="entry name" value="6-PGluconate_DH-like_C_sf"/>
</dbReference>
<feature type="binding site" evidence="13">
    <location>
        <position position="122"/>
    </location>
    <ligand>
        <name>NADPH</name>
        <dbReference type="ChEBI" id="CHEBI:57783"/>
    </ligand>
</feature>
<evidence type="ECO:0000256" key="6">
    <source>
        <dbReference type="ARBA" id="ARBA00023098"/>
    </source>
</evidence>
<evidence type="ECO:0000313" key="21">
    <source>
        <dbReference type="Proteomes" id="UP000010164"/>
    </source>
</evidence>
<comment type="caution">
    <text evidence="13">Lacks conserved residue(s) required for the propagation of feature annotation.</text>
</comment>